<dbReference type="EMBL" id="MT143708">
    <property type="protein sequence ID" value="QJB01407.1"/>
    <property type="molecule type" value="Genomic_DNA"/>
</dbReference>
<gene>
    <name evidence="2" type="ORF">MM171A00110_0067</name>
</gene>
<evidence type="ECO:0000313" key="2">
    <source>
        <dbReference type="EMBL" id="QJB01407.1"/>
    </source>
</evidence>
<accession>A0A6M3M1H6</accession>
<proteinExistence type="predicted"/>
<name>A0A6M3M1H6_9ZZZZ</name>
<dbReference type="AlphaFoldDB" id="A0A6M3M1H6"/>
<evidence type="ECO:0000256" key="1">
    <source>
        <dbReference type="SAM" id="Phobius"/>
    </source>
</evidence>
<keyword evidence="1" id="KW-0812">Transmembrane</keyword>
<sequence length="106" mass="11659">MTEVSRIADSTVFKVVVPVLQTILSGAAIGAFMYVTGSLTSIQATLSNYQTSQALLTQRIDSLERSRDSTDKFVDTLRTTAMRQEMQQAQFVESLKGLAQMGRPPK</sequence>
<reference evidence="2" key="1">
    <citation type="submission" date="2020-03" db="EMBL/GenBank/DDBJ databases">
        <title>The deep terrestrial virosphere.</title>
        <authorList>
            <person name="Holmfeldt K."/>
            <person name="Nilsson E."/>
            <person name="Simone D."/>
            <person name="Lopez-Fernandez M."/>
            <person name="Wu X."/>
            <person name="de Brujin I."/>
            <person name="Lundin D."/>
            <person name="Andersson A."/>
            <person name="Bertilsson S."/>
            <person name="Dopson M."/>
        </authorList>
    </citation>
    <scope>NUCLEOTIDE SEQUENCE</scope>
    <source>
        <strain evidence="2">MM171A00110</strain>
    </source>
</reference>
<keyword evidence="1" id="KW-1133">Transmembrane helix</keyword>
<keyword evidence="1" id="KW-0472">Membrane</keyword>
<feature type="transmembrane region" description="Helical" evidence="1">
    <location>
        <begin position="12"/>
        <end position="35"/>
    </location>
</feature>
<protein>
    <submittedName>
        <fullName evidence="2">Uncharacterized protein</fullName>
    </submittedName>
</protein>
<organism evidence="2">
    <name type="scientific">viral metagenome</name>
    <dbReference type="NCBI Taxonomy" id="1070528"/>
    <lineage>
        <taxon>unclassified sequences</taxon>
        <taxon>metagenomes</taxon>
        <taxon>organismal metagenomes</taxon>
    </lineage>
</organism>